<dbReference type="STRING" id="1121325.SAMN04515677_11623"/>
<evidence type="ECO:0000256" key="2">
    <source>
        <dbReference type="ARBA" id="ARBA00004651"/>
    </source>
</evidence>
<evidence type="ECO:0000256" key="17">
    <source>
        <dbReference type="ARBA" id="ARBA00048623"/>
    </source>
</evidence>
<keyword evidence="12 19" id="KW-1133">Transmembrane helix</keyword>
<evidence type="ECO:0000256" key="9">
    <source>
        <dbReference type="ARBA" id="ARBA00022679"/>
    </source>
</evidence>
<evidence type="ECO:0000256" key="1">
    <source>
        <dbReference type="ARBA" id="ARBA00001946"/>
    </source>
</evidence>
<keyword evidence="11 19" id="KW-0460">Magnesium</keyword>
<evidence type="ECO:0000256" key="11">
    <source>
        <dbReference type="ARBA" id="ARBA00022842"/>
    </source>
</evidence>
<proteinExistence type="inferred from homology"/>
<feature type="transmembrane region" description="Helical" evidence="19">
    <location>
        <begin position="134"/>
        <end position="152"/>
    </location>
</feature>
<feature type="transmembrane region" description="Helical" evidence="19">
    <location>
        <begin position="173"/>
        <end position="194"/>
    </location>
</feature>
<evidence type="ECO:0000256" key="4">
    <source>
        <dbReference type="ARBA" id="ARBA00010561"/>
    </source>
</evidence>
<comment type="catalytic activity">
    <reaction evidence="18 19">
        <text>alpha-ribazole 5'-phosphate + adenosylcob(III)inamide-GDP = adenosylcob(III)alamin 5'-phosphate + GMP + H(+)</text>
        <dbReference type="Rhea" id="RHEA:23560"/>
        <dbReference type="ChEBI" id="CHEBI:15378"/>
        <dbReference type="ChEBI" id="CHEBI:57918"/>
        <dbReference type="ChEBI" id="CHEBI:58115"/>
        <dbReference type="ChEBI" id="CHEBI:60487"/>
        <dbReference type="ChEBI" id="CHEBI:60493"/>
        <dbReference type="EC" id="2.7.8.26"/>
    </reaction>
</comment>
<evidence type="ECO:0000256" key="10">
    <source>
        <dbReference type="ARBA" id="ARBA00022692"/>
    </source>
</evidence>
<keyword evidence="8 19" id="KW-0169">Cobalamin biosynthesis</keyword>
<evidence type="ECO:0000256" key="14">
    <source>
        <dbReference type="ARBA" id="ARBA00025228"/>
    </source>
</evidence>
<keyword evidence="21" id="KW-1185">Reference proteome</keyword>
<dbReference type="EC" id="2.7.8.26" evidence="5 19"/>
<evidence type="ECO:0000256" key="16">
    <source>
        <dbReference type="ARBA" id="ARBA00032853"/>
    </source>
</evidence>
<dbReference type="UniPathway" id="UPA00148">
    <property type="reaction ID" value="UER00238"/>
</dbReference>
<evidence type="ECO:0000256" key="3">
    <source>
        <dbReference type="ARBA" id="ARBA00004663"/>
    </source>
</evidence>
<dbReference type="Proteomes" id="UP000199068">
    <property type="component" value="Unassembled WGS sequence"/>
</dbReference>
<name>A0A1G9UBS8_9FIRM</name>
<dbReference type="GO" id="GO:0051073">
    <property type="term" value="F:adenosylcobinamide-GDP ribazoletransferase activity"/>
    <property type="evidence" value="ECO:0007669"/>
    <property type="project" value="UniProtKB-UniRule"/>
</dbReference>
<evidence type="ECO:0000256" key="19">
    <source>
        <dbReference type="HAMAP-Rule" id="MF_00719"/>
    </source>
</evidence>
<reference evidence="20 21" key="1">
    <citation type="submission" date="2016-10" db="EMBL/GenBank/DDBJ databases">
        <authorList>
            <person name="de Groot N.N."/>
        </authorList>
    </citation>
    <scope>NUCLEOTIDE SEQUENCE [LARGE SCALE GENOMIC DNA]</scope>
    <source>
        <strain evidence="20 21">DSM 797</strain>
    </source>
</reference>
<dbReference type="RefSeq" id="WP_092727808.1">
    <property type="nucleotide sequence ID" value="NZ_FNGW01000016.1"/>
</dbReference>
<gene>
    <name evidence="19" type="primary">cobS</name>
    <name evidence="20" type="ORF">SAMN04515677_11623</name>
</gene>
<dbReference type="EMBL" id="FNGW01000016">
    <property type="protein sequence ID" value="SDM57283.1"/>
    <property type="molecule type" value="Genomic_DNA"/>
</dbReference>
<comment type="subcellular location">
    <subcellularLocation>
        <location evidence="2 19">Cell membrane</location>
        <topology evidence="2 19">Multi-pass membrane protein</topology>
    </subcellularLocation>
</comment>
<dbReference type="HAMAP" id="MF_00719">
    <property type="entry name" value="CobS"/>
    <property type="match status" value="1"/>
</dbReference>
<keyword evidence="10 19" id="KW-0812">Transmembrane</keyword>
<feature type="transmembrane region" description="Helical" evidence="19">
    <location>
        <begin position="200"/>
        <end position="218"/>
    </location>
</feature>
<dbReference type="AlphaFoldDB" id="A0A1G9UBS8"/>
<evidence type="ECO:0000313" key="21">
    <source>
        <dbReference type="Proteomes" id="UP000199068"/>
    </source>
</evidence>
<organism evidence="20 21">
    <name type="scientific">Romboutsia lituseburensis DSM 797</name>
    <dbReference type="NCBI Taxonomy" id="1121325"/>
    <lineage>
        <taxon>Bacteria</taxon>
        <taxon>Bacillati</taxon>
        <taxon>Bacillota</taxon>
        <taxon>Clostridia</taxon>
        <taxon>Peptostreptococcales</taxon>
        <taxon>Peptostreptococcaceae</taxon>
        <taxon>Romboutsia</taxon>
    </lineage>
</organism>
<keyword evidence="7 19" id="KW-1003">Cell membrane</keyword>
<dbReference type="GO" id="GO:0005886">
    <property type="term" value="C:plasma membrane"/>
    <property type="evidence" value="ECO:0007669"/>
    <property type="project" value="UniProtKB-SubCell"/>
</dbReference>
<dbReference type="GO" id="GO:0009236">
    <property type="term" value="P:cobalamin biosynthetic process"/>
    <property type="evidence" value="ECO:0007669"/>
    <property type="project" value="UniProtKB-UniRule"/>
</dbReference>
<evidence type="ECO:0000256" key="13">
    <source>
        <dbReference type="ARBA" id="ARBA00023136"/>
    </source>
</evidence>
<dbReference type="PANTHER" id="PTHR34148">
    <property type="entry name" value="ADENOSYLCOBINAMIDE-GDP RIBAZOLETRANSFERASE"/>
    <property type="match status" value="1"/>
</dbReference>
<sequence>MKRFIALLQFMTRIPINIDVGFDEEFHKSITYFPLVGFVLGVLLFLIGTICGYIFDPFVTAIIITLSSVVLTGGLHIDGLGDTFDALYSYRDKEKMLEIMKDSRLGTNSLLAVMFVILLKVGFIYSIINNGYMWLVMFMPVIGRLGVIRLTYKTVSPRAKGMGNMFIGKLTTGMFLTAIVYTIVLITLIAKFIFLTPFEIIIKVLLSIVLVFLFNQLFKGHVYKKIDGVTGDILGCSIELGEVIYLLYIYLIIG</sequence>
<comment type="similarity">
    <text evidence="4 19">Belongs to the CobS family.</text>
</comment>
<evidence type="ECO:0000256" key="18">
    <source>
        <dbReference type="ARBA" id="ARBA00049504"/>
    </source>
</evidence>
<evidence type="ECO:0000313" key="20">
    <source>
        <dbReference type="EMBL" id="SDM57283.1"/>
    </source>
</evidence>
<evidence type="ECO:0000256" key="6">
    <source>
        <dbReference type="ARBA" id="ARBA00015850"/>
    </source>
</evidence>
<keyword evidence="9 19" id="KW-0808">Transferase</keyword>
<dbReference type="InterPro" id="IPR003805">
    <property type="entry name" value="CobS"/>
</dbReference>
<dbReference type="PANTHER" id="PTHR34148:SF1">
    <property type="entry name" value="ADENOSYLCOBINAMIDE-GDP RIBAZOLETRANSFERASE"/>
    <property type="match status" value="1"/>
</dbReference>
<dbReference type="Pfam" id="PF02654">
    <property type="entry name" value="CobS"/>
    <property type="match status" value="1"/>
</dbReference>
<protein>
    <recommendedName>
        <fullName evidence="6 19">Adenosylcobinamide-GDP ribazoletransferase</fullName>
        <ecNumber evidence="5 19">2.7.8.26</ecNumber>
    </recommendedName>
    <alternativeName>
        <fullName evidence="16 19">Cobalamin synthase</fullName>
    </alternativeName>
    <alternativeName>
        <fullName evidence="15 19">Cobalamin-5'-phosphate synthase</fullName>
    </alternativeName>
</protein>
<evidence type="ECO:0000256" key="7">
    <source>
        <dbReference type="ARBA" id="ARBA00022475"/>
    </source>
</evidence>
<evidence type="ECO:0000256" key="5">
    <source>
        <dbReference type="ARBA" id="ARBA00013200"/>
    </source>
</evidence>
<evidence type="ECO:0000256" key="15">
    <source>
        <dbReference type="ARBA" id="ARBA00032605"/>
    </source>
</evidence>
<feature type="transmembrane region" description="Helical" evidence="19">
    <location>
        <begin position="105"/>
        <end position="128"/>
    </location>
</feature>
<comment type="cofactor">
    <cofactor evidence="1 19">
        <name>Mg(2+)</name>
        <dbReference type="ChEBI" id="CHEBI:18420"/>
    </cofactor>
</comment>
<comment type="catalytic activity">
    <reaction evidence="17 19">
        <text>alpha-ribazole + adenosylcob(III)inamide-GDP = adenosylcob(III)alamin + GMP + H(+)</text>
        <dbReference type="Rhea" id="RHEA:16049"/>
        <dbReference type="ChEBI" id="CHEBI:10329"/>
        <dbReference type="ChEBI" id="CHEBI:15378"/>
        <dbReference type="ChEBI" id="CHEBI:18408"/>
        <dbReference type="ChEBI" id="CHEBI:58115"/>
        <dbReference type="ChEBI" id="CHEBI:60487"/>
        <dbReference type="EC" id="2.7.8.26"/>
    </reaction>
</comment>
<evidence type="ECO:0000256" key="12">
    <source>
        <dbReference type="ARBA" id="ARBA00022989"/>
    </source>
</evidence>
<dbReference type="GO" id="GO:0008818">
    <property type="term" value="F:cobalamin 5'-phosphate synthase activity"/>
    <property type="evidence" value="ECO:0007669"/>
    <property type="project" value="UniProtKB-UniRule"/>
</dbReference>
<comment type="function">
    <text evidence="14 19">Joins adenosylcobinamide-GDP and alpha-ribazole to generate adenosylcobalamin (Ado-cobalamin). Also synthesizes adenosylcobalamin 5'-phosphate from adenosylcobinamide-GDP and alpha-ribazole 5'-phosphate.</text>
</comment>
<feature type="transmembrane region" description="Helical" evidence="19">
    <location>
        <begin position="61"/>
        <end position="84"/>
    </location>
</feature>
<keyword evidence="13 19" id="KW-0472">Membrane</keyword>
<feature type="transmembrane region" description="Helical" evidence="19">
    <location>
        <begin position="230"/>
        <end position="253"/>
    </location>
</feature>
<dbReference type="NCBIfam" id="TIGR00317">
    <property type="entry name" value="cobS"/>
    <property type="match status" value="1"/>
</dbReference>
<feature type="transmembrane region" description="Helical" evidence="19">
    <location>
        <begin position="32"/>
        <end position="55"/>
    </location>
</feature>
<evidence type="ECO:0000256" key="8">
    <source>
        <dbReference type="ARBA" id="ARBA00022573"/>
    </source>
</evidence>
<comment type="pathway">
    <text evidence="3 19">Cofactor biosynthesis; adenosylcobalamin biosynthesis; adenosylcobalamin from cob(II)yrinate a,c-diamide: step 7/7.</text>
</comment>
<accession>A0A1G9UBS8</accession>